<dbReference type="EMBL" id="PQWO01000031">
    <property type="protein sequence ID" value="PZD70653.1"/>
    <property type="molecule type" value="Genomic_DNA"/>
</dbReference>
<accession>A0A2W1J8C7</accession>
<feature type="domain" description="Filamentous haemagglutinin FhaB/tRNA nuclease CdiA-like TPS" evidence="2">
    <location>
        <begin position="29"/>
        <end position="134"/>
    </location>
</feature>
<dbReference type="InterPro" id="IPR012334">
    <property type="entry name" value="Pectin_lyas_fold"/>
</dbReference>
<dbReference type="SUPFAM" id="SSF51126">
    <property type="entry name" value="Pectin lyase-like"/>
    <property type="match status" value="4"/>
</dbReference>
<dbReference type="Proteomes" id="UP000248857">
    <property type="component" value="Unassembled WGS sequence"/>
</dbReference>
<dbReference type="Pfam" id="PF05860">
    <property type="entry name" value="TPS"/>
    <property type="match status" value="1"/>
</dbReference>
<evidence type="ECO:0000313" key="4">
    <source>
        <dbReference type="Proteomes" id="UP000248857"/>
    </source>
</evidence>
<dbReference type="AlphaFoldDB" id="A0A2W1J8C7"/>
<gene>
    <name evidence="3" type="ORF">C1752_10374</name>
</gene>
<dbReference type="SMART" id="SM00912">
    <property type="entry name" value="Haemagg_act"/>
    <property type="match status" value="1"/>
</dbReference>
<evidence type="ECO:0000256" key="1">
    <source>
        <dbReference type="SAM" id="MobiDB-lite"/>
    </source>
</evidence>
<name>A0A2W1J8C7_9CYAN</name>
<proteinExistence type="predicted"/>
<dbReference type="NCBIfam" id="TIGR01901">
    <property type="entry name" value="adhes_NPXG"/>
    <property type="match status" value="1"/>
</dbReference>
<evidence type="ECO:0000259" key="2">
    <source>
        <dbReference type="SMART" id="SM00912"/>
    </source>
</evidence>
<evidence type="ECO:0000313" key="3">
    <source>
        <dbReference type="EMBL" id="PZD70653.1"/>
    </source>
</evidence>
<feature type="region of interest" description="Disordered" evidence="1">
    <location>
        <begin position="368"/>
        <end position="403"/>
    </location>
</feature>
<dbReference type="Gene3D" id="2.160.20.10">
    <property type="entry name" value="Single-stranded right-handed beta-helix, Pectin lyase-like"/>
    <property type="match status" value="2"/>
</dbReference>
<reference evidence="3 4" key="1">
    <citation type="journal article" date="2018" name="Sci. Rep.">
        <title>A novel species of the marine cyanobacterium Acaryochloris with a unique pigment content and lifestyle.</title>
        <authorList>
            <person name="Partensky F."/>
            <person name="Six C."/>
            <person name="Ratin M."/>
            <person name="Garczarek L."/>
            <person name="Vaulot D."/>
            <person name="Probert I."/>
            <person name="Calteau A."/>
            <person name="Gourvil P."/>
            <person name="Marie D."/>
            <person name="Grebert T."/>
            <person name="Bouchier C."/>
            <person name="Le Panse S."/>
            <person name="Gachenot M."/>
            <person name="Rodriguez F."/>
            <person name="Garrido J.L."/>
        </authorList>
    </citation>
    <scope>NUCLEOTIDE SEQUENCE [LARGE SCALE GENOMIC DNA]</scope>
    <source>
        <strain evidence="3 4">RCC1774</strain>
    </source>
</reference>
<keyword evidence="4" id="KW-1185">Reference proteome</keyword>
<comment type="caution">
    <text evidence="3">The sequence shown here is derived from an EMBL/GenBank/DDBJ whole genome shotgun (WGS) entry which is preliminary data.</text>
</comment>
<sequence length="885" mass="90429">MFMTVMTTVCNLQARAQVRPDQTLQVESSFVTPIDGQSDRIVGGAVRGGNLFHSFQEFNVGEGRGVFFANPTGISNILSRVTGSNSSNILGQLGVLGDANLWLLNPNGFLFGPNTDLQLAGSFYASTADEIELGEQGVFSAIEPGQSQLLSVSPAASFFEQAAQQSGSIINEGNLMVDELQSVGLVGDSLIQTGSIVAPGGSVTLVANQVDLADGARVEASNFGQRDAGTVRIQASDYVLLEGENTRVASAVLPGTQGNAGVVEVVANSLTVKNGAFLSASTFGRGNAGTVKIQAVESVLLEGLDSQGRGSRAASVVGPVGQGNAGAVNIKTQSLVLKDGAQLSANAFGEGNAGTVTVRASESVLFEGEDGNQTPEGPTPSGATVTSETTSDEQGNPGEVNITTQSLVLRNGAILSASTNGGRDAGTVKIYANESVLFEGEDSLGRASRAAAARASDTSGRGNAGEVELETKSLILKDGAFLSASTFGRGNAGTVRVIANESILFEGLNNLAGSGVVSENNSRGQGNAGEVNVKTQSLVLKDGAQLSASTFGEGNAGTIFIEASTLSVVDGSKISSLTGSNSSAGAITIFVEDEISLSGENSLISVGAEEGTNGVGGNIEVSADTLTLEDQAAISASSEGEADSGNITLNLHNLLKASNSSITTSASQATGGTIGITATNTIRLDNSNILTDVRGTGDGGNIALSAGKYIIAFGDSDILAFSQDGRGGNIELNTPIFIGESFTFTPNIVNFTNLDGNGRVDINASGEISAGIITTPDNSTIEESLTELPDNLVDTNDLLANSCIVRTNNAQGNFIITGSDSLRARPGHPAAPSLPTGTVQTIPTNKNTAPVHGNPPWQIGDPIIEPESVYRLPDGKLVISRECSK</sequence>
<dbReference type="InterPro" id="IPR008638">
    <property type="entry name" value="FhaB/CdiA-like_TPS"/>
</dbReference>
<protein>
    <recommendedName>
        <fullName evidence="2">Filamentous haemagglutinin FhaB/tRNA nuclease CdiA-like TPS domain-containing protein</fullName>
    </recommendedName>
</protein>
<feature type="compositionally biased region" description="Polar residues" evidence="1">
    <location>
        <begin position="371"/>
        <end position="394"/>
    </location>
</feature>
<dbReference type="InterPro" id="IPR011050">
    <property type="entry name" value="Pectin_lyase_fold/virulence"/>
</dbReference>
<organism evidence="3 4">
    <name type="scientific">Acaryochloris thomasi RCC1774</name>
    <dbReference type="NCBI Taxonomy" id="1764569"/>
    <lineage>
        <taxon>Bacteria</taxon>
        <taxon>Bacillati</taxon>
        <taxon>Cyanobacteriota</taxon>
        <taxon>Cyanophyceae</taxon>
        <taxon>Acaryochloridales</taxon>
        <taxon>Acaryochloridaceae</taxon>
        <taxon>Acaryochloris</taxon>
        <taxon>Acaryochloris thomasi</taxon>
    </lineage>
</organism>